<evidence type="ECO:0000313" key="3">
    <source>
        <dbReference type="EMBL" id="NTS31792.1"/>
    </source>
</evidence>
<dbReference type="Pfam" id="PF00583">
    <property type="entry name" value="Acetyltransf_1"/>
    <property type="match status" value="1"/>
</dbReference>
<evidence type="ECO:0000259" key="2">
    <source>
        <dbReference type="PROSITE" id="PS51186"/>
    </source>
</evidence>
<proteinExistence type="predicted"/>
<dbReference type="CDD" id="cd04301">
    <property type="entry name" value="NAT_SF"/>
    <property type="match status" value="1"/>
</dbReference>
<gene>
    <name evidence="3" type="ORF">HQ945_11055</name>
</gene>
<dbReference type="GO" id="GO:0016747">
    <property type="term" value="F:acyltransferase activity, transferring groups other than amino-acyl groups"/>
    <property type="evidence" value="ECO:0007669"/>
    <property type="project" value="InterPro"/>
</dbReference>
<organism evidence="3 4">
    <name type="scientific">Phyllobacterium pellucidum</name>
    <dbReference type="NCBI Taxonomy" id="2740464"/>
    <lineage>
        <taxon>Bacteria</taxon>
        <taxon>Pseudomonadati</taxon>
        <taxon>Pseudomonadota</taxon>
        <taxon>Alphaproteobacteria</taxon>
        <taxon>Hyphomicrobiales</taxon>
        <taxon>Phyllobacteriaceae</taxon>
        <taxon>Phyllobacterium</taxon>
    </lineage>
</organism>
<evidence type="ECO:0000256" key="1">
    <source>
        <dbReference type="SAM" id="MobiDB-lite"/>
    </source>
</evidence>
<protein>
    <submittedName>
        <fullName evidence="3">GNAT family N-acetyltransferase</fullName>
    </submittedName>
</protein>
<sequence>MVEPMQIAVRRLTRDDAERFQALRLHCLQTAPEAFGSSYEEECGRDIAEIRSMLEAQPNAVFGAFAGDQLVGLAGFAVSPKAKKRHVGLLWGVFVDPAWRGHDLGRRLTAAEFTFAKSFHSRNTSTTPRWHRESQARSTPAVQMPRYLRIRSPERYSPRYYEGDVSLTATPSERRAFQ</sequence>
<dbReference type="EMBL" id="JABUMX010000002">
    <property type="protein sequence ID" value="NTS31792.1"/>
    <property type="molecule type" value="Genomic_DNA"/>
</dbReference>
<comment type="caution">
    <text evidence="3">The sequence shown here is derived from an EMBL/GenBank/DDBJ whole genome shotgun (WGS) entry which is preliminary data.</text>
</comment>
<feature type="domain" description="N-acetyltransferase" evidence="2">
    <location>
        <begin position="7"/>
        <end position="149"/>
    </location>
</feature>
<dbReference type="Gene3D" id="3.40.630.30">
    <property type="match status" value="1"/>
</dbReference>
<name>A0A849VPE3_9HYPH</name>
<dbReference type="PROSITE" id="PS51186">
    <property type="entry name" value="GNAT"/>
    <property type="match status" value="1"/>
</dbReference>
<dbReference type="RefSeq" id="WP_162737298.1">
    <property type="nucleotide sequence ID" value="NZ_JABUMX010000002.1"/>
</dbReference>
<dbReference type="InterPro" id="IPR016181">
    <property type="entry name" value="Acyl_CoA_acyltransferase"/>
</dbReference>
<keyword evidence="4" id="KW-1185">Reference proteome</keyword>
<dbReference type="SUPFAM" id="SSF55729">
    <property type="entry name" value="Acyl-CoA N-acyltransferases (Nat)"/>
    <property type="match status" value="1"/>
</dbReference>
<feature type="region of interest" description="Disordered" evidence="1">
    <location>
        <begin position="122"/>
        <end position="141"/>
    </location>
</feature>
<evidence type="ECO:0000313" key="4">
    <source>
        <dbReference type="Proteomes" id="UP000550508"/>
    </source>
</evidence>
<dbReference type="InterPro" id="IPR000182">
    <property type="entry name" value="GNAT_dom"/>
</dbReference>
<reference evidence="3 4" key="1">
    <citation type="submission" date="2020-05" db="EMBL/GenBank/DDBJ databases">
        <authorList>
            <person name="Kim M.K."/>
        </authorList>
    </citation>
    <scope>NUCLEOTIDE SEQUENCE [LARGE SCALE GENOMIC DNA]</scope>
    <source>
        <strain evidence="3 4">BT25</strain>
    </source>
</reference>
<accession>A0A849VPE3</accession>
<keyword evidence="3" id="KW-0808">Transferase</keyword>
<dbReference type="Proteomes" id="UP000550508">
    <property type="component" value="Unassembled WGS sequence"/>
</dbReference>
<dbReference type="AlphaFoldDB" id="A0A849VPE3"/>